<dbReference type="GO" id="GO:0016887">
    <property type="term" value="F:ATP hydrolysis activity"/>
    <property type="evidence" value="ECO:0007669"/>
    <property type="project" value="InterPro"/>
</dbReference>
<keyword evidence="2 5" id="KW-0067">ATP-binding</keyword>
<dbReference type="GO" id="GO:0005524">
    <property type="term" value="F:ATP binding"/>
    <property type="evidence" value="ECO:0007669"/>
    <property type="project" value="UniProtKB-KW"/>
</dbReference>
<protein>
    <submittedName>
        <fullName evidence="5">Iron complex transport system ATP-binding protein</fullName>
    </submittedName>
</protein>
<dbReference type="Proteomes" id="UP000198788">
    <property type="component" value="Unassembled WGS sequence"/>
</dbReference>
<dbReference type="InterPro" id="IPR003593">
    <property type="entry name" value="AAA+_ATPase"/>
</dbReference>
<dbReference type="PANTHER" id="PTHR42794:SF2">
    <property type="entry name" value="ABC TRANSPORTER ATP-BINDING PROTEIN"/>
    <property type="match status" value="1"/>
</dbReference>
<dbReference type="AlphaFoldDB" id="A0A1I6Q056"/>
<dbReference type="InterPro" id="IPR027417">
    <property type="entry name" value="P-loop_NTPase"/>
</dbReference>
<dbReference type="PROSITE" id="PS00211">
    <property type="entry name" value="ABC_TRANSPORTER_1"/>
    <property type="match status" value="1"/>
</dbReference>
<proteinExistence type="predicted"/>
<dbReference type="InterPro" id="IPR003439">
    <property type="entry name" value="ABC_transporter-like_ATP-bd"/>
</dbReference>
<evidence type="ECO:0000313" key="5">
    <source>
        <dbReference type="EMBL" id="SFS45794.1"/>
    </source>
</evidence>
<dbReference type="SMART" id="SM00382">
    <property type="entry name" value="AAA"/>
    <property type="match status" value="1"/>
</dbReference>
<keyword evidence="6" id="KW-1185">Reference proteome</keyword>
<keyword evidence="1" id="KW-0547">Nucleotide-binding</keyword>
<reference evidence="6" key="1">
    <citation type="submission" date="2016-10" db="EMBL/GenBank/DDBJ databases">
        <authorList>
            <person name="Varghese N."/>
            <person name="Submissions S."/>
        </authorList>
    </citation>
    <scope>NUCLEOTIDE SEQUENCE [LARGE SCALE GENOMIC DNA]</scope>
    <source>
        <strain evidence="6">CGMCC 1.10683</strain>
    </source>
</reference>
<sequence length="268" mass="27011">MSALELAGATARLGGRAVLEAVDVAVAPGELVALVGPNGAGKSSAIRALAGLLPLTSGEARLGGDAVHALSGRERAARVAYLPQERRIAWNLPALEVAALGAPFLAGSQAIAAARGALAQVEAGHLVDRGVAEMSGGERARVLLARALAADAAALMADEPIAGLDPDAQLMVLELLRGRARAGQAVLASLHDLTLAARHADRVVVLDAGRVVAEGPPLEALGPGVLARVFGLSGRWMETPEGPLLSGVRYSEGSDGGVRRSGSPSNPG</sequence>
<dbReference type="Pfam" id="PF00005">
    <property type="entry name" value="ABC_tran"/>
    <property type="match status" value="1"/>
</dbReference>
<dbReference type="SUPFAM" id="SSF52540">
    <property type="entry name" value="P-loop containing nucleoside triphosphate hydrolases"/>
    <property type="match status" value="1"/>
</dbReference>
<feature type="domain" description="ABC transporter" evidence="4">
    <location>
        <begin position="4"/>
        <end position="233"/>
    </location>
</feature>
<dbReference type="InterPro" id="IPR017871">
    <property type="entry name" value="ABC_transporter-like_CS"/>
</dbReference>
<dbReference type="EMBL" id="FOZV01000002">
    <property type="protein sequence ID" value="SFS45794.1"/>
    <property type="molecule type" value="Genomic_DNA"/>
</dbReference>
<evidence type="ECO:0000256" key="1">
    <source>
        <dbReference type="ARBA" id="ARBA00022741"/>
    </source>
</evidence>
<evidence type="ECO:0000256" key="2">
    <source>
        <dbReference type="ARBA" id="ARBA00022840"/>
    </source>
</evidence>
<feature type="region of interest" description="Disordered" evidence="3">
    <location>
        <begin position="247"/>
        <end position="268"/>
    </location>
</feature>
<evidence type="ECO:0000313" key="6">
    <source>
        <dbReference type="Proteomes" id="UP000198788"/>
    </source>
</evidence>
<evidence type="ECO:0000259" key="4">
    <source>
        <dbReference type="PROSITE" id="PS50893"/>
    </source>
</evidence>
<dbReference type="STRING" id="871741.SAMN05192570_1444"/>
<name>A0A1I6Q056_9CAUL</name>
<organism evidence="5 6">
    <name type="scientific">Brevundimonas viscosa</name>
    <dbReference type="NCBI Taxonomy" id="871741"/>
    <lineage>
        <taxon>Bacteria</taxon>
        <taxon>Pseudomonadati</taxon>
        <taxon>Pseudomonadota</taxon>
        <taxon>Alphaproteobacteria</taxon>
        <taxon>Caulobacterales</taxon>
        <taxon>Caulobacteraceae</taxon>
        <taxon>Brevundimonas</taxon>
    </lineage>
</organism>
<accession>A0A1I6Q056</accession>
<dbReference type="RefSeq" id="WP_092308247.1">
    <property type="nucleotide sequence ID" value="NZ_FOZV01000002.1"/>
</dbReference>
<dbReference type="PROSITE" id="PS50893">
    <property type="entry name" value="ABC_TRANSPORTER_2"/>
    <property type="match status" value="1"/>
</dbReference>
<evidence type="ECO:0000256" key="3">
    <source>
        <dbReference type="SAM" id="MobiDB-lite"/>
    </source>
</evidence>
<dbReference type="OrthoDB" id="9806149at2"/>
<gene>
    <name evidence="5" type="ORF">SAMN05192570_1444</name>
</gene>
<dbReference type="Gene3D" id="3.40.50.300">
    <property type="entry name" value="P-loop containing nucleotide triphosphate hydrolases"/>
    <property type="match status" value="1"/>
</dbReference>
<dbReference type="PANTHER" id="PTHR42794">
    <property type="entry name" value="HEMIN IMPORT ATP-BINDING PROTEIN HMUV"/>
    <property type="match status" value="1"/>
</dbReference>